<sequence length="88" mass="9388">MRSQPDKPAAEVSGSNAVVAPSYRWVTLDDENAAEQPHGPSSVHLRDADAPAEIDRIVDLPSATDNVLLGETDCDVDKESSHDGVSFD</sequence>
<evidence type="ECO:0000313" key="2">
    <source>
        <dbReference type="EMBL" id="KAL2069999.1"/>
    </source>
</evidence>
<name>A0ABR4CJ67_9HELO</name>
<gene>
    <name evidence="2" type="ORF">VTL71DRAFT_14679</name>
</gene>
<dbReference type="Proteomes" id="UP001595075">
    <property type="component" value="Unassembled WGS sequence"/>
</dbReference>
<dbReference type="EMBL" id="JAZHXI010000007">
    <property type="protein sequence ID" value="KAL2069999.1"/>
    <property type="molecule type" value="Genomic_DNA"/>
</dbReference>
<evidence type="ECO:0000256" key="1">
    <source>
        <dbReference type="SAM" id="MobiDB-lite"/>
    </source>
</evidence>
<reference evidence="2 3" key="1">
    <citation type="journal article" date="2024" name="Commun. Biol.">
        <title>Comparative genomic analysis of thermophilic fungi reveals convergent evolutionary adaptations and gene losses.</title>
        <authorList>
            <person name="Steindorff A.S."/>
            <person name="Aguilar-Pontes M.V."/>
            <person name="Robinson A.J."/>
            <person name="Andreopoulos B."/>
            <person name="LaButti K."/>
            <person name="Kuo A."/>
            <person name="Mondo S."/>
            <person name="Riley R."/>
            <person name="Otillar R."/>
            <person name="Haridas S."/>
            <person name="Lipzen A."/>
            <person name="Grimwood J."/>
            <person name="Schmutz J."/>
            <person name="Clum A."/>
            <person name="Reid I.D."/>
            <person name="Moisan M.C."/>
            <person name="Butler G."/>
            <person name="Nguyen T.T.M."/>
            <person name="Dewar K."/>
            <person name="Conant G."/>
            <person name="Drula E."/>
            <person name="Henrissat B."/>
            <person name="Hansel C."/>
            <person name="Singer S."/>
            <person name="Hutchinson M.I."/>
            <person name="de Vries R.P."/>
            <person name="Natvig D.O."/>
            <person name="Powell A.J."/>
            <person name="Tsang A."/>
            <person name="Grigoriev I.V."/>
        </authorList>
    </citation>
    <scope>NUCLEOTIDE SEQUENCE [LARGE SCALE GENOMIC DNA]</scope>
    <source>
        <strain evidence="2 3">CBS 494.80</strain>
    </source>
</reference>
<keyword evidence="3" id="KW-1185">Reference proteome</keyword>
<organism evidence="2 3">
    <name type="scientific">Oculimacula yallundae</name>
    <dbReference type="NCBI Taxonomy" id="86028"/>
    <lineage>
        <taxon>Eukaryota</taxon>
        <taxon>Fungi</taxon>
        <taxon>Dikarya</taxon>
        <taxon>Ascomycota</taxon>
        <taxon>Pezizomycotina</taxon>
        <taxon>Leotiomycetes</taxon>
        <taxon>Helotiales</taxon>
        <taxon>Ploettnerulaceae</taxon>
        <taxon>Oculimacula</taxon>
    </lineage>
</organism>
<comment type="caution">
    <text evidence="2">The sequence shown here is derived from an EMBL/GenBank/DDBJ whole genome shotgun (WGS) entry which is preliminary data.</text>
</comment>
<feature type="region of interest" description="Disordered" evidence="1">
    <location>
        <begin position="29"/>
        <end position="50"/>
    </location>
</feature>
<proteinExistence type="predicted"/>
<accession>A0ABR4CJ67</accession>
<evidence type="ECO:0000313" key="3">
    <source>
        <dbReference type="Proteomes" id="UP001595075"/>
    </source>
</evidence>
<protein>
    <submittedName>
        <fullName evidence="2">Uncharacterized protein</fullName>
    </submittedName>
</protein>